<dbReference type="EMBL" id="WELI01000002">
    <property type="protein sequence ID" value="KAB7731951.1"/>
    <property type="molecule type" value="Genomic_DNA"/>
</dbReference>
<dbReference type="Pfam" id="PF01381">
    <property type="entry name" value="HTH_3"/>
    <property type="match status" value="1"/>
</dbReference>
<sequence>MDFSSDSIRILFGLKLRQLRLDKGLTQYDLADLSGVSVSYINEIEKGKKYPKTDKIIALAGAMGVTYDALVSVQLSKRMEPIYNLLRSNVLRDLPLSMFGIEPADLLELLANAPTKLSAFISTIMEIGRQYNLSVEEFYFAVVRTYIEMHENYFADIEQAADAFLAQVSPDPAFVLNESFLSQYLHECHGYTVELFSEESHPHLNSLRSVLLPAEKKLLLNQVLTADQRAFTLGREVGFLQLESKERPLTSSWVEVQSFDQVLTNFRASYFAGAILMRRDRVLPLLENWLSLPTWAEAAVALEHMLDQLQATPETLLHRISNFLPHYFGIDQLFFLRFEHEPGDETPGDETFNLTKEMHLSRLHNPHGITGEHYCRRWISLKMLTELADAQQQGPVDKPLLRAQISTYIDSHNSYFVFGLARPLTPIRGLNHSVSLGILLNETSLKRVNFLNDPAINRRLVNESCERCRALDCQERSAPPILFHKRQRVEMLKSALQDLGVR</sequence>
<reference evidence="3 4" key="1">
    <citation type="submission" date="2019-10" db="EMBL/GenBank/DDBJ databases">
        <title>Rudanella paleaurantiibacter sp. nov., isolated from sludge.</title>
        <authorList>
            <person name="Xu S.Q."/>
        </authorList>
    </citation>
    <scope>NUCLEOTIDE SEQUENCE [LARGE SCALE GENOMIC DNA]</scope>
    <source>
        <strain evidence="3 4">HX-22-17</strain>
    </source>
</reference>
<dbReference type="AlphaFoldDB" id="A0A7J5U2P3"/>
<keyword evidence="4" id="KW-1185">Reference proteome</keyword>
<evidence type="ECO:0000313" key="3">
    <source>
        <dbReference type="EMBL" id="KAB7731951.1"/>
    </source>
</evidence>
<proteinExistence type="predicted"/>
<dbReference type="CDD" id="cd00093">
    <property type="entry name" value="HTH_XRE"/>
    <property type="match status" value="1"/>
</dbReference>
<dbReference type="Proteomes" id="UP000488299">
    <property type="component" value="Unassembled WGS sequence"/>
</dbReference>
<protein>
    <submittedName>
        <fullName evidence="3">Helix-turn-helix domain-containing protein</fullName>
    </submittedName>
</protein>
<dbReference type="GO" id="GO:0003677">
    <property type="term" value="F:DNA binding"/>
    <property type="evidence" value="ECO:0007669"/>
    <property type="project" value="UniProtKB-KW"/>
</dbReference>
<dbReference type="SMART" id="SM00530">
    <property type="entry name" value="HTH_XRE"/>
    <property type="match status" value="1"/>
</dbReference>
<dbReference type="InterPro" id="IPR010982">
    <property type="entry name" value="Lambda_DNA-bd_dom_sf"/>
</dbReference>
<organism evidence="3 4">
    <name type="scientific">Rudanella paleaurantiibacter</name>
    <dbReference type="NCBI Taxonomy" id="2614655"/>
    <lineage>
        <taxon>Bacteria</taxon>
        <taxon>Pseudomonadati</taxon>
        <taxon>Bacteroidota</taxon>
        <taxon>Cytophagia</taxon>
        <taxon>Cytophagales</taxon>
        <taxon>Cytophagaceae</taxon>
        <taxon>Rudanella</taxon>
    </lineage>
</organism>
<dbReference type="PANTHER" id="PTHR46558:SF4">
    <property type="entry name" value="DNA-BIDING PHAGE PROTEIN"/>
    <property type="match status" value="1"/>
</dbReference>
<dbReference type="RefSeq" id="WP_152123529.1">
    <property type="nucleotide sequence ID" value="NZ_WELI01000002.1"/>
</dbReference>
<name>A0A7J5U2P3_9BACT</name>
<evidence type="ECO:0000259" key="2">
    <source>
        <dbReference type="PROSITE" id="PS50943"/>
    </source>
</evidence>
<evidence type="ECO:0000256" key="1">
    <source>
        <dbReference type="ARBA" id="ARBA00023125"/>
    </source>
</evidence>
<feature type="domain" description="HTH cro/C1-type" evidence="2">
    <location>
        <begin position="16"/>
        <end position="70"/>
    </location>
</feature>
<gene>
    <name evidence="3" type="ORF">F5984_06950</name>
</gene>
<dbReference type="PROSITE" id="PS50943">
    <property type="entry name" value="HTH_CROC1"/>
    <property type="match status" value="1"/>
</dbReference>
<accession>A0A7J5U2P3</accession>
<comment type="caution">
    <text evidence="3">The sequence shown here is derived from an EMBL/GenBank/DDBJ whole genome shotgun (WGS) entry which is preliminary data.</text>
</comment>
<dbReference type="PANTHER" id="PTHR46558">
    <property type="entry name" value="TRACRIPTIONAL REGULATORY PROTEIN-RELATED-RELATED"/>
    <property type="match status" value="1"/>
</dbReference>
<keyword evidence="1" id="KW-0238">DNA-binding</keyword>
<dbReference type="InterPro" id="IPR001387">
    <property type="entry name" value="Cro/C1-type_HTH"/>
</dbReference>
<dbReference type="SUPFAM" id="SSF47413">
    <property type="entry name" value="lambda repressor-like DNA-binding domains"/>
    <property type="match status" value="1"/>
</dbReference>
<evidence type="ECO:0000313" key="4">
    <source>
        <dbReference type="Proteomes" id="UP000488299"/>
    </source>
</evidence>
<dbReference type="Gene3D" id="1.10.260.40">
    <property type="entry name" value="lambda repressor-like DNA-binding domains"/>
    <property type="match status" value="1"/>
</dbReference>